<keyword evidence="1" id="KW-0472">Membrane</keyword>
<keyword evidence="4" id="KW-1185">Reference proteome</keyword>
<reference evidence="3" key="1">
    <citation type="journal article" date="2014" name="Int. J. Syst. Evol. Microbiol.">
        <title>Complete genome sequence of Corynebacterium casei LMG S-19264T (=DSM 44701T), isolated from a smear-ripened cheese.</title>
        <authorList>
            <consortium name="US DOE Joint Genome Institute (JGI-PGF)"/>
            <person name="Walter F."/>
            <person name="Albersmeier A."/>
            <person name="Kalinowski J."/>
            <person name="Ruckert C."/>
        </authorList>
    </citation>
    <scope>NUCLEOTIDE SEQUENCE</scope>
    <source>
        <strain evidence="3">CGMCC 4.7138</strain>
    </source>
</reference>
<evidence type="ECO:0000313" key="3">
    <source>
        <dbReference type="EMBL" id="GGN99185.1"/>
    </source>
</evidence>
<keyword evidence="1" id="KW-0812">Transmembrane</keyword>
<accession>A0A8H9GTN5</accession>
<feature type="signal peptide" evidence="2">
    <location>
        <begin position="1"/>
        <end position="26"/>
    </location>
</feature>
<gene>
    <name evidence="3" type="ORF">GCM10011574_04530</name>
</gene>
<evidence type="ECO:0000313" key="4">
    <source>
        <dbReference type="Proteomes" id="UP000653480"/>
    </source>
</evidence>
<reference evidence="3" key="2">
    <citation type="submission" date="2020-09" db="EMBL/GenBank/DDBJ databases">
        <authorList>
            <person name="Sun Q."/>
            <person name="Zhou Y."/>
        </authorList>
    </citation>
    <scope>NUCLEOTIDE SEQUENCE</scope>
    <source>
        <strain evidence="3">CGMCC 4.7138</strain>
    </source>
</reference>
<keyword evidence="2" id="KW-0732">Signal</keyword>
<organism evidence="3 4">
    <name type="scientific">Microbispora bryophytorum</name>
    <dbReference type="NCBI Taxonomy" id="1460882"/>
    <lineage>
        <taxon>Bacteria</taxon>
        <taxon>Bacillati</taxon>
        <taxon>Actinomycetota</taxon>
        <taxon>Actinomycetes</taxon>
        <taxon>Streptosporangiales</taxon>
        <taxon>Streptosporangiaceae</taxon>
        <taxon>Microbispora</taxon>
    </lineage>
</organism>
<evidence type="ECO:0000256" key="1">
    <source>
        <dbReference type="SAM" id="Phobius"/>
    </source>
</evidence>
<proteinExistence type="predicted"/>
<keyword evidence="1" id="KW-1133">Transmembrane helix</keyword>
<dbReference type="Proteomes" id="UP000653480">
    <property type="component" value="Unassembled WGS sequence"/>
</dbReference>
<sequence length="202" mass="22151">MAVPKDPHKRLLLGAATVSAALLALAAVVADALDSWIPLGVAGALIGLIWLVGVMMLGTDTIVDSEELREVRVLAERLPTDVDLPSGDVFLRIAARHPMDLAIVRVSREGLLDAHLDLQGNSVSTLSYDRFSIGGDNLIARHHAVQKVRRGDSGLLETLPEPDPTFRDLFRYFRFVRSTRALQVTETEIVELRDQLRRALGS</sequence>
<dbReference type="AlphaFoldDB" id="A0A8H9GTN5"/>
<protein>
    <submittedName>
        <fullName evidence="3">Uncharacterized protein</fullName>
    </submittedName>
</protein>
<evidence type="ECO:0000256" key="2">
    <source>
        <dbReference type="SAM" id="SignalP"/>
    </source>
</evidence>
<comment type="caution">
    <text evidence="3">The sequence shown here is derived from an EMBL/GenBank/DDBJ whole genome shotgun (WGS) entry which is preliminary data.</text>
</comment>
<feature type="transmembrane region" description="Helical" evidence="1">
    <location>
        <begin position="36"/>
        <end position="59"/>
    </location>
</feature>
<dbReference type="EMBL" id="BMMN01000001">
    <property type="protein sequence ID" value="GGN99185.1"/>
    <property type="molecule type" value="Genomic_DNA"/>
</dbReference>
<name>A0A8H9GTN5_9ACTN</name>
<feature type="chain" id="PRO_5038384920" evidence="2">
    <location>
        <begin position="27"/>
        <end position="202"/>
    </location>
</feature>